<name>A0A391NQF5_9EUKA</name>
<reference evidence="6 7" key="1">
    <citation type="journal article" date="2018" name="PLoS ONE">
        <title>The draft genome of Kipferlia bialata reveals reductive genome evolution in fornicate parasites.</title>
        <authorList>
            <person name="Tanifuji G."/>
            <person name="Takabayashi S."/>
            <person name="Kume K."/>
            <person name="Takagi M."/>
            <person name="Nakayama T."/>
            <person name="Kamikawa R."/>
            <person name="Inagaki Y."/>
            <person name="Hashimoto T."/>
        </authorList>
    </citation>
    <scope>NUCLEOTIDE SEQUENCE [LARGE SCALE GENOMIC DNA]</scope>
    <source>
        <strain evidence="6">NY0173</strain>
    </source>
</reference>
<dbReference type="Pfam" id="PF00330">
    <property type="entry name" value="Aconitase"/>
    <property type="match status" value="1"/>
</dbReference>
<dbReference type="InterPro" id="IPR036008">
    <property type="entry name" value="Aconitase_4Fe-4S_dom"/>
</dbReference>
<dbReference type="GO" id="GO:0006099">
    <property type="term" value="P:tricarboxylic acid cycle"/>
    <property type="evidence" value="ECO:0007669"/>
    <property type="project" value="TreeGrafter"/>
</dbReference>
<dbReference type="SUPFAM" id="SSF52016">
    <property type="entry name" value="LeuD/IlvD-like"/>
    <property type="match status" value="1"/>
</dbReference>
<dbReference type="GO" id="GO:0051539">
    <property type="term" value="F:4 iron, 4 sulfur cluster binding"/>
    <property type="evidence" value="ECO:0007669"/>
    <property type="project" value="TreeGrafter"/>
</dbReference>
<comment type="caution">
    <text evidence="6">The sequence shown here is derived from an EMBL/GenBank/DDBJ whole genome shotgun (WGS) entry which is preliminary data.</text>
</comment>
<evidence type="ECO:0000256" key="3">
    <source>
        <dbReference type="ARBA" id="ARBA00023014"/>
    </source>
</evidence>
<evidence type="ECO:0000259" key="4">
    <source>
        <dbReference type="Pfam" id="PF00330"/>
    </source>
</evidence>
<dbReference type="InterPro" id="IPR015928">
    <property type="entry name" value="Aconitase/3IPM_dehydase_swvl"/>
</dbReference>
<dbReference type="GO" id="GO:0005829">
    <property type="term" value="C:cytosol"/>
    <property type="evidence" value="ECO:0007669"/>
    <property type="project" value="TreeGrafter"/>
</dbReference>
<dbReference type="Pfam" id="PF00694">
    <property type="entry name" value="Aconitase_C"/>
    <property type="match status" value="1"/>
</dbReference>
<feature type="domain" description="Aconitase A/isopropylmalate dehydratase small subunit swivel" evidence="5">
    <location>
        <begin position="532"/>
        <end position="586"/>
    </location>
</feature>
<dbReference type="GO" id="GO:0046872">
    <property type="term" value="F:metal ion binding"/>
    <property type="evidence" value="ECO:0007669"/>
    <property type="project" value="UniProtKB-KW"/>
</dbReference>
<dbReference type="PRINTS" id="PR00415">
    <property type="entry name" value="ACONITASE"/>
</dbReference>
<dbReference type="InterPro" id="IPR018136">
    <property type="entry name" value="Aconitase_4Fe-4S_BS"/>
</dbReference>
<dbReference type="EMBL" id="BDIP01000762">
    <property type="protein sequence ID" value="GCA62476.1"/>
    <property type="molecule type" value="Genomic_DNA"/>
</dbReference>
<sequence length="650" mass="70376">MPFSVGQKVLLAHLMDDEGNKLVTDVLPEAGTTINLRITDTLTQDATGTFAYIEFEAMKVDRVKAERCVSYVDHQLMQADFKNADDHDFLRSCAAKFGIKLSRAGNGICHQVHLERFARPGKTLIGSDSHTPTAGGVGQIALGAGGLNVTLAMAGQAFPMKMPKFVGVHLTGKLNEWCTAKDVILEILRRDGVRGGKGFLYEYYGEGVKNLSVPQRATITNMGTELGATTSIFPSDEATKEFMIKQEREEDWCEMTCDEGVKWDREIEINLADIVPMVAKPHSPGNVCRMDELEPEKVNQVVVGSCTNSSYEDLMAVASMLKGKTLPPHVSMGILPGSRQVLSLLARNGALADMVGAGCRILESGCGGCIGLGFSPRSDSITVRTFNRNFHGRCGTKSAGNYLVSPETATACALKGCFTDPRTLGLDVPVIPEYKPVVDDSMIIPALPPKESEKVEIIRGPNIKPMPTLQPVSDLTDIEVSLYTGDDITTDDIMMAGAKVLPFRSNIPELAKFCFNPVDPTFPERALALGRSVVIGGFNYGQGSSREHAAIAPLHLGVRAVIAKTYARIHAENLAAWGIVPLEFLNKDDYADIKRDDHLDMPNLVEQLNAGKNVQVTNKRTGNTYECECVVSGRGLDQLMAGGALLQAAQ</sequence>
<gene>
    <name evidence="6" type="ORF">KIPB_003802</name>
</gene>
<keyword evidence="1" id="KW-0479">Metal-binding</keyword>
<dbReference type="PROSITE" id="PS00450">
    <property type="entry name" value="ACONITASE_1"/>
    <property type="match status" value="1"/>
</dbReference>
<evidence type="ECO:0000256" key="2">
    <source>
        <dbReference type="ARBA" id="ARBA00023004"/>
    </source>
</evidence>
<accession>A0A391NQF5</accession>
<dbReference type="Gene3D" id="3.30.499.10">
    <property type="entry name" value="Aconitase, domain 3"/>
    <property type="match status" value="2"/>
</dbReference>
<evidence type="ECO:0000313" key="6">
    <source>
        <dbReference type="EMBL" id="GCA62476.1"/>
    </source>
</evidence>
<dbReference type="Proteomes" id="UP000265618">
    <property type="component" value="Unassembled WGS sequence"/>
</dbReference>
<proteinExistence type="predicted"/>
<dbReference type="InterPro" id="IPR000573">
    <property type="entry name" value="AconitaseA/IPMdHydase_ssu_swvl"/>
</dbReference>
<dbReference type="InterPro" id="IPR006250">
    <property type="entry name" value="Aconitase_put"/>
</dbReference>
<protein>
    <submittedName>
        <fullName evidence="6">Aconitase, putative</fullName>
    </submittedName>
</protein>
<dbReference type="InterPro" id="IPR001030">
    <property type="entry name" value="Acoase/IPM_deHydtase_lsu_aba"/>
</dbReference>
<dbReference type="AlphaFoldDB" id="A0A391NQF5"/>
<dbReference type="NCBIfam" id="NF005558">
    <property type="entry name" value="PRK07229.1"/>
    <property type="match status" value="1"/>
</dbReference>
<dbReference type="PANTHER" id="PTHR43160">
    <property type="entry name" value="ACONITATE HYDRATASE B"/>
    <property type="match status" value="1"/>
</dbReference>
<dbReference type="PANTHER" id="PTHR43160:SF3">
    <property type="entry name" value="ACONITATE HYDRATASE, MITOCHONDRIAL"/>
    <property type="match status" value="1"/>
</dbReference>
<dbReference type="InterPro" id="IPR015931">
    <property type="entry name" value="Acnase/IPM_dHydase_lsu_aba_1/3"/>
</dbReference>
<dbReference type="InterPro" id="IPR050926">
    <property type="entry name" value="Aconitase/IPM_isomerase"/>
</dbReference>
<dbReference type="OrthoDB" id="2224430at2759"/>
<feature type="domain" description="Aconitase/3-isopropylmalate dehydratase large subunit alpha/beta/alpha" evidence="4">
    <location>
        <begin position="31"/>
        <end position="416"/>
    </location>
</feature>
<keyword evidence="2" id="KW-0408">Iron</keyword>
<dbReference type="Gene3D" id="3.20.19.10">
    <property type="entry name" value="Aconitase, domain 4"/>
    <property type="match status" value="1"/>
</dbReference>
<dbReference type="SUPFAM" id="SSF53732">
    <property type="entry name" value="Aconitase iron-sulfur domain"/>
    <property type="match status" value="1"/>
</dbReference>
<keyword evidence="3" id="KW-0411">Iron-sulfur</keyword>
<evidence type="ECO:0000256" key="1">
    <source>
        <dbReference type="ARBA" id="ARBA00022723"/>
    </source>
</evidence>
<organism evidence="6 7">
    <name type="scientific">Kipferlia bialata</name>
    <dbReference type="NCBI Taxonomy" id="797122"/>
    <lineage>
        <taxon>Eukaryota</taxon>
        <taxon>Metamonada</taxon>
        <taxon>Carpediemonas-like organisms</taxon>
        <taxon>Kipferlia</taxon>
    </lineage>
</organism>
<evidence type="ECO:0000313" key="7">
    <source>
        <dbReference type="Proteomes" id="UP000265618"/>
    </source>
</evidence>
<dbReference type="GO" id="GO:0003994">
    <property type="term" value="F:aconitate hydratase activity"/>
    <property type="evidence" value="ECO:0007669"/>
    <property type="project" value="TreeGrafter"/>
</dbReference>
<dbReference type="NCBIfam" id="TIGR01342">
    <property type="entry name" value="acon_putative"/>
    <property type="match status" value="1"/>
</dbReference>
<evidence type="ECO:0000259" key="5">
    <source>
        <dbReference type="Pfam" id="PF00694"/>
    </source>
</evidence>
<keyword evidence="7" id="KW-1185">Reference proteome</keyword>